<accession>A0A072V752</accession>
<dbReference type="EMBL" id="CM001218">
    <property type="protein sequence ID" value="KEH37193.1"/>
    <property type="molecule type" value="Genomic_DNA"/>
</dbReference>
<name>A0A072V752_MEDTR</name>
<proteinExistence type="predicted"/>
<dbReference type="EnsemblPlants" id="KEH37193">
    <property type="protein sequence ID" value="KEH37193"/>
    <property type="gene ID" value="MTR_2g435670"/>
</dbReference>
<dbReference type="AlphaFoldDB" id="A0A072V752"/>
<evidence type="ECO:0000313" key="2">
    <source>
        <dbReference type="EnsemblPlants" id="KEH37193"/>
    </source>
</evidence>
<dbReference type="HOGENOM" id="CLU_2053099_0_0_1"/>
<reference evidence="2" key="3">
    <citation type="submission" date="2015-04" db="UniProtKB">
        <authorList>
            <consortium name="EnsemblPlants"/>
        </authorList>
    </citation>
    <scope>IDENTIFICATION</scope>
    <source>
        <strain evidence="2">cv. Jemalong A17</strain>
    </source>
</reference>
<protein>
    <submittedName>
        <fullName evidence="1 2">Uncharacterized protein</fullName>
    </submittedName>
</protein>
<reference evidence="1 3" key="1">
    <citation type="journal article" date="2011" name="Nature">
        <title>The Medicago genome provides insight into the evolution of rhizobial symbioses.</title>
        <authorList>
            <person name="Young N.D."/>
            <person name="Debelle F."/>
            <person name="Oldroyd G.E."/>
            <person name="Geurts R."/>
            <person name="Cannon S.B."/>
            <person name="Udvardi M.K."/>
            <person name="Benedito V.A."/>
            <person name="Mayer K.F."/>
            <person name="Gouzy J."/>
            <person name="Schoof H."/>
            <person name="Van de Peer Y."/>
            <person name="Proost S."/>
            <person name="Cook D.R."/>
            <person name="Meyers B.C."/>
            <person name="Spannagl M."/>
            <person name="Cheung F."/>
            <person name="De Mita S."/>
            <person name="Krishnakumar V."/>
            <person name="Gundlach H."/>
            <person name="Zhou S."/>
            <person name="Mudge J."/>
            <person name="Bharti A.K."/>
            <person name="Murray J.D."/>
            <person name="Naoumkina M.A."/>
            <person name="Rosen B."/>
            <person name="Silverstein K.A."/>
            <person name="Tang H."/>
            <person name="Rombauts S."/>
            <person name="Zhao P.X."/>
            <person name="Zhou P."/>
            <person name="Barbe V."/>
            <person name="Bardou P."/>
            <person name="Bechner M."/>
            <person name="Bellec A."/>
            <person name="Berger A."/>
            <person name="Berges H."/>
            <person name="Bidwell S."/>
            <person name="Bisseling T."/>
            <person name="Choisne N."/>
            <person name="Couloux A."/>
            <person name="Denny R."/>
            <person name="Deshpande S."/>
            <person name="Dai X."/>
            <person name="Doyle J.J."/>
            <person name="Dudez A.M."/>
            <person name="Farmer A.D."/>
            <person name="Fouteau S."/>
            <person name="Franken C."/>
            <person name="Gibelin C."/>
            <person name="Gish J."/>
            <person name="Goldstein S."/>
            <person name="Gonzalez A.J."/>
            <person name="Green P.J."/>
            <person name="Hallab A."/>
            <person name="Hartog M."/>
            <person name="Hua A."/>
            <person name="Humphray S.J."/>
            <person name="Jeong D.H."/>
            <person name="Jing Y."/>
            <person name="Jocker A."/>
            <person name="Kenton S.M."/>
            <person name="Kim D.J."/>
            <person name="Klee K."/>
            <person name="Lai H."/>
            <person name="Lang C."/>
            <person name="Lin S."/>
            <person name="Macmil S.L."/>
            <person name="Magdelenat G."/>
            <person name="Matthews L."/>
            <person name="McCorrison J."/>
            <person name="Monaghan E.L."/>
            <person name="Mun J.H."/>
            <person name="Najar F.Z."/>
            <person name="Nicholson C."/>
            <person name="Noirot C."/>
            <person name="O'Bleness M."/>
            <person name="Paule C.R."/>
            <person name="Poulain J."/>
            <person name="Prion F."/>
            <person name="Qin B."/>
            <person name="Qu C."/>
            <person name="Retzel E.F."/>
            <person name="Riddle C."/>
            <person name="Sallet E."/>
            <person name="Samain S."/>
            <person name="Samson N."/>
            <person name="Sanders I."/>
            <person name="Saurat O."/>
            <person name="Scarpelli C."/>
            <person name="Schiex T."/>
            <person name="Segurens B."/>
            <person name="Severin A.J."/>
            <person name="Sherrier D.J."/>
            <person name="Shi R."/>
            <person name="Sims S."/>
            <person name="Singer S.R."/>
            <person name="Sinharoy S."/>
            <person name="Sterck L."/>
            <person name="Viollet A."/>
            <person name="Wang B.B."/>
            <person name="Wang K."/>
            <person name="Wang M."/>
            <person name="Wang X."/>
            <person name="Warfsmann J."/>
            <person name="Weissenbach J."/>
            <person name="White D.D."/>
            <person name="White J.D."/>
            <person name="Wiley G.B."/>
            <person name="Wincker P."/>
            <person name="Xing Y."/>
            <person name="Yang L."/>
            <person name="Yao Z."/>
            <person name="Ying F."/>
            <person name="Zhai J."/>
            <person name="Zhou L."/>
            <person name="Zuber A."/>
            <person name="Denarie J."/>
            <person name="Dixon R.A."/>
            <person name="May G.D."/>
            <person name="Schwartz D.C."/>
            <person name="Rogers J."/>
            <person name="Quetier F."/>
            <person name="Town C.D."/>
            <person name="Roe B.A."/>
        </authorList>
    </citation>
    <scope>NUCLEOTIDE SEQUENCE [LARGE SCALE GENOMIC DNA]</scope>
    <source>
        <strain evidence="1">A17</strain>
        <strain evidence="2 3">cv. Jemalong A17</strain>
    </source>
</reference>
<evidence type="ECO:0000313" key="3">
    <source>
        <dbReference type="Proteomes" id="UP000002051"/>
    </source>
</evidence>
<organism evidence="1 3">
    <name type="scientific">Medicago truncatula</name>
    <name type="common">Barrel medic</name>
    <name type="synonym">Medicago tribuloides</name>
    <dbReference type="NCBI Taxonomy" id="3880"/>
    <lineage>
        <taxon>Eukaryota</taxon>
        <taxon>Viridiplantae</taxon>
        <taxon>Streptophyta</taxon>
        <taxon>Embryophyta</taxon>
        <taxon>Tracheophyta</taxon>
        <taxon>Spermatophyta</taxon>
        <taxon>Magnoliopsida</taxon>
        <taxon>eudicotyledons</taxon>
        <taxon>Gunneridae</taxon>
        <taxon>Pentapetalae</taxon>
        <taxon>rosids</taxon>
        <taxon>fabids</taxon>
        <taxon>Fabales</taxon>
        <taxon>Fabaceae</taxon>
        <taxon>Papilionoideae</taxon>
        <taxon>50 kb inversion clade</taxon>
        <taxon>NPAAA clade</taxon>
        <taxon>Hologalegina</taxon>
        <taxon>IRL clade</taxon>
        <taxon>Trifolieae</taxon>
        <taxon>Medicago</taxon>
    </lineage>
</organism>
<keyword evidence="3" id="KW-1185">Reference proteome</keyword>
<dbReference type="Proteomes" id="UP000002051">
    <property type="component" value="Chromosome 2"/>
</dbReference>
<gene>
    <name evidence="1" type="ordered locus">MTR_2g435670</name>
</gene>
<reference evidence="1 3" key="2">
    <citation type="journal article" date="2014" name="BMC Genomics">
        <title>An improved genome release (version Mt4.0) for the model legume Medicago truncatula.</title>
        <authorList>
            <person name="Tang H."/>
            <person name="Krishnakumar V."/>
            <person name="Bidwell S."/>
            <person name="Rosen B."/>
            <person name="Chan A."/>
            <person name="Zhou S."/>
            <person name="Gentzbittel L."/>
            <person name="Childs K.L."/>
            <person name="Yandell M."/>
            <person name="Gundlach H."/>
            <person name="Mayer K.F."/>
            <person name="Schwartz D.C."/>
            <person name="Town C.D."/>
        </authorList>
    </citation>
    <scope>GENOME REANNOTATION</scope>
    <source>
        <strain evidence="1">A17</strain>
        <strain evidence="2 3">cv. Jemalong A17</strain>
    </source>
</reference>
<evidence type="ECO:0000313" key="1">
    <source>
        <dbReference type="EMBL" id="KEH37193.1"/>
    </source>
</evidence>
<sequence>MKAMQDIIERSRAEMKSKFSRYITRQNSAEGSQRADTRVWRVNNWNCDYISSIEEELALELELLLDGGGGLGIGTKKCEKVRNEEVKKCGYVFTIEKGIRNSLHVLMSTDVKVHSVYLSL</sequence>